<feature type="transmembrane region" description="Helical" evidence="1">
    <location>
        <begin position="460"/>
        <end position="479"/>
    </location>
</feature>
<organism evidence="2 3">
    <name type="scientific">Scleroderma citrinum Foug A</name>
    <dbReference type="NCBI Taxonomy" id="1036808"/>
    <lineage>
        <taxon>Eukaryota</taxon>
        <taxon>Fungi</taxon>
        <taxon>Dikarya</taxon>
        <taxon>Basidiomycota</taxon>
        <taxon>Agaricomycotina</taxon>
        <taxon>Agaricomycetes</taxon>
        <taxon>Agaricomycetidae</taxon>
        <taxon>Boletales</taxon>
        <taxon>Sclerodermatineae</taxon>
        <taxon>Sclerodermataceae</taxon>
        <taxon>Scleroderma</taxon>
    </lineage>
</organism>
<keyword evidence="1" id="KW-0472">Membrane</keyword>
<dbReference type="InParanoid" id="A0A0C3E2Z0"/>
<dbReference type="AlphaFoldDB" id="A0A0C3E2Z0"/>
<dbReference type="HOGENOM" id="CLU_547496_0_0_1"/>
<accession>A0A0C3E2Z0</accession>
<feature type="transmembrane region" description="Helical" evidence="1">
    <location>
        <begin position="272"/>
        <end position="293"/>
    </location>
</feature>
<name>A0A0C3E2Z0_9AGAM</name>
<evidence type="ECO:0000256" key="1">
    <source>
        <dbReference type="SAM" id="Phobius"/>
    </source>
</evidence>
<keyword evidence="3" id="KW-1185">Reference proteome</keyword>
<feature type="transmembrane region" description="Helical" evidence="1">
    <location>
        <begin position="192"/>
        <end position="212"/>
    </location>
</feature>
<sequence>MSLDERTTLLRHAAPHPTGGPLPAILPAVSRLKDTIDTQYGLPEPDTSLGEQERTAFLLLVYLHLYRSLLTPIVSVQDIRMVWTSAIASTNKANETEARLLEIWTTYLDTQSPSLSEVQSLLWSEFPLEYNSTRCTKAVDCLHSEHVPPAFLVHPVVQATMMATWKVGLRYRDGGERYHIWRRFDALTSPRAMHFIHLLGHLLFVGALSHYLLYPPPFIVFFDSPRYTSREIFLVVMAASSLFAPWTLHSLSYIQVFLAFALTLPSEPLPGYLVFTFLHIALMVHMVSLHLPYAPSVAYLLYPSTGVSLSSLLMQCVTRFLLPLIALFLPAMLFTSYLASASLADSPLYRLSVLNLVPMDTRTSFFLLFLLAVFALIFSIAATFSTADMSFATSAEPWDRYTPAVGRPARKMFYRAVTRYTGHVFVPPFNVLLLIVIIPSFLHFLLGYRRSQVFKEMKVIMWRLSVGVLGAVVGGMWLWGL</sequence>
<keyword evidence="1" id="KW-0812">Transmembrane</keyword>
<feature type="transmembrane region" description="Helical" evidence="1">
    <location>
        <begin position="232"/>
        <end position="260"/>
    </location>
</feature>
<feature type="transmembrane region" description="Helical" evidence="1">
    <location>
        <begin position="365"/>
        <end position="384"/>
    </location>
</feature>
<evidence type="ECO:0000313" key="2">
    <source>
        <dbReference type="EMBL" id="KIM67140.1"/>
    </source>
</evidence>
<protein>
    <submittedName>
        <fullName evidence="2">Uncharacterized protein</fullName>
    </submittedName>
</protein>
<dbReference type="EMBL" id="KN822014">
    <property type="protein sequence ID" value="KIM67140.1"/>
    <property type="molecule type" value="Genomic_DNA"/>
</dbReference>
<proteinExistence type="predicted"/>
<reference evidence="3" key="2">
    <citation type="submission" date="2015-01" db="EMBL/GenBank/DDBJ databases">
        <title>Evolutionary Origins and Diversification of the Mycorrhizal Mutualists.</title>
        <authorList>
            <consortium name="DOE Joint Genome Institute"/>
            <consortium name="Mycorrhizal Genomics Consortium"/>
            <person name="Kohler A."/>
            <person name="Kuo A."/>
            <person name="Nagy L.G."/>
            <person name="Floudas D."/>
            <person name="Copeland A."/>
            <person name="Barry K.W."/>
            <person name="Cichocki N."/>
            <person name="Veneault-Fourrey C."/>
            <person name="LaButti K."/>
            <person name="Lindquist E.A."/>
            <person name="Lipzen A."/>
            <person name="Lundell T."/>
            <person name="Morin E."/>
            <person name="Murat C."/>
            <person name="Riley R."/>
            <person name="Ohm R."/>
            <person name="Sun H."/>
            <person name="Tunlid A."/>
            <person name="Henrissat B."/>
            <person name="Grigoriev I.V."/>
            <person name="Hibbett D.S."/>
            <person name="Martin F."/>
        </authorList>
    </citation>
    <scope>NUCLEOTIDE SEQUENCE [LARGE SCALE GENOMIC DNA]</scope>
    <source>
        <strain evidence="3">Foug A</strain>
    </source>
</reference>
<gene>
    <name evidence="2" type="ORF">SCLCIDRAFT_1210626</name>
</gene>
<feature type="transmembrane region" description="Helical" evidence="1">
    <location>
        <begin position="429"/>
        <end position="448"/>
    </location>
</feature>
<evidence type="ECO:0000313" key="3">
    <source>
        <dbReference type="Proteomes" id="UP000053989"/>
    </source>
</evidence>
<feature type="non-terminal residue" evidence="2">
    <location>
        <position position="481"/>
    </location>
</feature>
<keyword evidence="1" id="KW-1133">Transmembrane helix</keyword>
<feature type="transmembrane region" description="Helical" evidence="1">
    <location>
        <begin position="320"/>
        <end position="344"/>
    </location>
</feature>
<dbReference type="STRING" id="1036808.A0A0C3E2Z0"/>
<dbReference type="Proteomes" id="UP000053989">
    <property type="component" value="Unassembled WGS sequence"/>
</dbReference>
<reference evidence="2 3" key="1">
    <citation type="submission" date="2014-04" db="EMBL/GenBank/DDBJ databases">
        <authorList>
            <consortium name="DOE Joint Genome Institute"/>
            <person name="Kuo A."/>
            <person name="Kohler A."/>
            <person name="Nagy L.G."/>
            <person name="Floudas D."/>
            <person name="Copeland A."/>
            <person name="Barry K.W."/>
            <person name="Cichocki N."/>
            <person name="Veneault-Fourrey C."/>
            <person name="LaButti K."/>
            <person name="Lindquist E.A."/>
            <person name="Lipzen A."/>
            <person name="Lundell T."/>
            <person name="Morin E."/>
            <person name="Murat C."/>
            <person name="Sun H."/>
            <person name="Tunlid A."/>
            <person name="Henrissat B."/>
            <person name="Grigoriev I.V."/>
            <person name="Hibbett D.S."/>
            <person name="Martin F."/>
            <person name="Nordberg H.P."/>
            <person name="Cantor M.N."/>
            <person name="Hua S.X."/>
        </authorList>
    </citation>
    <scope>NUCLEOTIDE SEQUENCE [LARGE SCALE GENOMIC DNA]</scope>
    <source>
        <strain evidence="2 3">Foug A</strain>
    </source>
</reference>
<dbReference type="OrthoDB" id="3941538at2759"/>